<comment type="caution">
    <text evidence="2">The sequence shown here is derived from an EMBL/GenBank/DDBJ whole genome shotgun (WGS) entry which is preliminary data.</text>
</comment>
<dbReference type="AlphaFoldDB" id="A0A371GMK0"/>
<reference evidence="2" key="1">
    <citation type="submission" date="2018-05" db="EMBL/GenBank/DDBJ databases">
        <title>Draft genome of Mucuna pruriens seed.</title>
        <authorList>
            <person name="Nnadi N.E."/>
            <person name="Vos R."/>
            <person name="Hasami M.H."/>
            <person name="Devisetty U.K."/>
            <person name="Aguiy J.C."/>
        </authorList>
    </citation>
    <scope>NUCLEOTIDE SEQUENCE [LARGE SCALE GENOMIC DNA]</scope>
    <source>
        <strain evidence="2">JCA_2017</strain>
    </source>
</reference>
<dbReference type="EMBL" id="QJKJ01005046">
    <property type="protein sequence ID" value="RDX91730.1"/>
    <property type="molecule type" value="Genomic_DNA"/>
</dbReference>
<gene>
    <name evidence="2" type="ORF">CR513_26246</name>
</gene>
<protein>
    <submittedName>
        <fullName evidence="2">Uncharacterized protein</fullName>
    </submittedName>
</protein>
<evidence type="ECO:0000313" key="2">
    <source>
        <dbReference type="EMBL" id="RDX91730.1"/>
    </source>
</evidence>
<evidence type="ECO:0000313" key="3">
    <source>
        <dbReference type="Proteomes" id="UP000257109"/>
    </source>
</evidence>
<organism evidence="2 3">
    <name type="scientific">Mucuna pruriens</name>
    <name type="common">Velvet bean</name>
    <name type="synonym">Dolichos pruriens</name>
    <dbReference type="NCBI Taxonomy" id="157652"/>
    <lineage>
        <taxon>Eukaryota</taxon>
        <taxon>Viridiplantae</taxon>
        <taxon>Streptophyta</taxon>
        <taxon>Embryophyta</taxon>
        <taxon>Tracheophyta</taxon>
        <taxon>Spermatophyta</taxon>
        <taxon>Magnoliopsida</taxon>
        <taxon>eudicotyledons</taxon>
        <taxon>Gunneridae</taxon>
        <taxon>Pentapetalae</taxon>
        <taxon>rosids</taxon>
        <taxon>fabids</taxon>
        <taxon>Fabales</taxon>
        <taxon>Fabaceae</taxon>
        <taxon>Papilionoideae</taxon>
        <taxon>50 kb inversion clade</taxon>
        <taxon>NPAAA clade</taxon>
        <taxon>indigoferoid/millettioid clade</taxon>
        <taxon>Phaseoleae</taxon>
        <taxon>Mucuna</taxon>
    </lineage>
</organism>
<sequence length="72" mass="8680">MTDTPSNDENEEKYRRILHDKSNLGFEEDKELKEKPIFCCLNHRKFRRRSYDCRERPKGSSKPLRTNPKGPR</sequence>
<keyword evidence="3" id="KW-1185">Reference proteome</keyword>
<accession>A0A371GMK0</accession>
<dbReference type="Proteomes" id="UP000257109">
    <property type="component" value="Unassembled WGS sequence"/>
</dbReference>
<name>A0A371GMK0_MUCPR</name>
<feature type="region of interest" description="Disordered" evidence="1">
    <location>
        <begin position="51"/>
        <end position="72"/>
    </location>
</feature>
<feature type="non-terminal residue" evidence="2">
    <location>
        <position position="1"/>
    </location>
</feature>
<evidence type="ECO:0000256" key="1">
    <source>
        <dbReference type="SAM" id="MobiDB-lite"/>
    </source>
</evidence>
<proteinExistence type="predicted"/>